<sequence>MTRTGQVFGGRKRVVVIDDSRTMQAALDHLFTVRLGFDVVGLAADAASGAALVRTLKPDLVTIDLCMPYIDGKRLLMSISDVEEVRKVVISGHGIANIAIVSQLEAAGADACIDKRDLSRNPDKFCATIRALFRRRPANPMRSCRRAPAHVAKTVGASAASFPVPMDERLRLAALRRLGIANDTPDRQLDLLTAHLAAATGFPTSLVTFIDERQQWVKSAHGFARGSIPREFAFCNYSLCAPDTFVVPNAADDARFSGSPLVTGEPRIRTYVGHPIEFAGGVRIGVMCLIDNRPRIVTPQIVSSLRSMCEIASEIIKLRSSPTAQAA</sequence>
<evidence type="ECO:0000256" key="3">
    <source>
        <dbReference type="PROSITE-ProRule" id="PRU00169"/>
    </source>
</evidence>
<dbReference type="Pfam" id="PF00072">
    <property type="entry name" value="Response_reg"/>
    <property type="match status" value="1"/>
</dbReference>
<reference evidence="5 6" key="1">
    <citation type="submission" date="2017-09" db="EMBL/GenBank/DDBJ databases">
        <title>Sphingomonas spermidinifaciens 9NM-10, whole genome shotgun sequence.</title>
        <authorList>
            <person name="Feng G."/>
            <person name="Zhu H."/>
        </authorList>
    </citation>
    <scope>NUCLEOTIDE SEQUENCE [LARGE SCALE GENOMIC DNA]</scope>
    <source>
        <strain evidence="5 6">9NM-10</strain>
    </source>
</reference>
<evidence type="ECO:0000256" key="1">
    <source>
        <dbReference type="ARBA" id="ARBA00022679"/>
    </source>
</evidence>
<dbReference type="SMART" id="SM00448">
    <property type="entry name" value="REC"/>
    <property type="match status" value="1"/>
</dbReference>
<dbReference type="SUPFAM" id="SSF55781">
    <property type="entry name" value="GAF domain-like"/>
    <property type="match status" value="1"/>
</dbReference>
<dbReference type="PANTHER" id="PTHR43102:SF2">
    <property type="entry name" value="GAF DOMAIN-CONTAINING PROTEIN"/>
    <property type="match status" value="1"/>
</dbReference>
<dbReference type="InterPro" id="IPR003018">
    <property type="entry name" value="GAF"/>
</dbReference>
<comment type="caution">
    <text evidence="5">The sequence shown here is derived from an EMBL/GenBank/DDBJ whole genome shotgun (WGS) entry which is preliminary data.</text>
</comment>
<keyword evidence="6" id="KW-1185">Reference proteome</keyword>
<keyword evidence="3" id="KW-0597">Phosphoprotein</keyword>
<dbReference type="EMBL" id="NWMW01000002">
    <property type="protein sequence ID" value="PCD02173.1"/>
    <property type="molecule type" value="Genomic_DNA"/>
</dbReference>
<dbReference type="PROSITE" id="PS50110">
    <property type="entry name" value="RESPONSE_REGULATORY"/>
    <property type="match status" value="1"/>
</dbReference>
<feature type="modified residue" description="4-aspartylphosphate" evidence="3">
    <location>
        <position position="64"/>
    </location>
</feature>
<dbReference type="GO" id="GO:0016301">
    <property type="term" value="F:kinase activity"/>
    <property type="evidence" value="ECO:0007669"/>
    <property type="project" value="UniProtKB-KW"/>
</dbReference>
<dbReference type="InterPro" id="IPR001789">
    <property type="entry name" value="Sig_transdc_resp-reg_receiver"/>
</dbReference>
<dbReference type="SUPFAM" id="SSF52172">
    <property type="entry name" value="CheY-like"/>
    <property type="match status" value="1"/>
</dbReference>
<organism evidence="5 6">
    <name type="scientific">Sphingomonas spermidinifaciens</name>
    <dbReference type="NCBI Taxonomy" id="1141889"/>
    <lineage>
        <taxon>Bacteria</taxon>
        <taxon>Pseudomonadati</taxon>
        <taxon>Pseudomonadota</taxon>
        <taxon>Alphaproteobacteria</taxon>
        <taxon>Sphingomonadales</taxon>
        <taxon>Sphingomonadaceae</taxon>
        <taxon>Sphingomonas</taxon>
    </lineage>
</organism>
<protein>
    <recommendedName>
        <fullName evidence="4">Response regulatory domain-containing protein</fullName>
    </recommendedName>
</protein>
<proteinExistence type="predicted"/>
<dbReference type="GO" id="GO:0000160">
    <property type="term" value="P:phosphorelay signal transduction system"/>
    <property type="evidence" value="ECO:0007669"/>
    <property type="project" value="InterPro"/>
</dbReference>
<keyword evidence="1" id="KW-0808">Transferase</keyword>
<dbReference type="Gene3D" id="3.30.450.40">
    <property type="match status" value="1"/>
</dbReference>
<dbReference type="AlphaFoldDB" id="A0A2A4AZ04"/>
<dbReference type="Proteomes" id="UP000218366">
    <property type="component" value="Unassembled WGS sequence"/>
</dbReference>
<keyword evidence="2" id="KW-0418">Kinase</keyword>
<dbReference type="InterPro" id="IPR011006">
    <property type="entry name" value="CheY-like_superfamily"/>
</dbReference>
<dbReference type="PANTHER" id="PTHR43102">
    <property type="entry name" value="SLR1143 PROTEIN"/>
    <property type="match status" value="1"/>
</dbReference>
<dbReference type="Gene3D" id="3.40.50.2300">
    <property type="match status" value="1"/>
</dbReference>
<gene>
    <name evidence="5" type="ORF">COC42_11950</name>
</gene>
<dbReference type="OrthoDB" id="9793421at2"/>
<evidence type="ECO:0000259" key="4">
    <source>
        <dbReference type="PROSITE" id="PS50110"/>
    </source>
</evidence>
<dbReference type="Pfam" id="PF01590">
    <property type="entry name" value="GAF"/>
    <property type="match status" value="1"/>
</dbReference>
<dbReference type="RefSeq" id="WP_096343551.1">
    <property type="nucleotide sequence ID" value="NZ_NWMW01000002.1"/>
</dbReference>
<accession>A0A2A4AZ04</accession>
<evidence type="ECO:0000313" key="6">
    <source>
        <dbReference type="Proteomes" id="UP000218366"/>
    </source>
</evidence>
<feature type="domain" description="Response regulatory" evidence="4">
    <location>
        <begin position="13"/>
        <end position="130"/>
    </location>
</feature>
<evidence type="ECO:0000256" key="2">
    <source>
        <dbReference type="ARBA" id="ARBA00022777"/>
    </source>
</evidence>
<dbReference type="InterPro" id="IPR029016">
    <property type="entry name" value="GAF-like_dom_sf"/>
</dbReference>
<evidence type="ECO:0000313" key="5">
    <source>
        <dbReference type="EMBL" id="PCD02173.1"/>
    </source>
</evidence>
<name>A0A2A4AZ04_9SPHN</name>